<dbReference type="InterPro" id="IPR001338">
    <property type="entry name" value="Class_I_Hydrophobin"/>
</dbReference>
<keyword evidence="1" id="KW-0732">Signal</keyword>
<organism evidence="3 5">
    <name type="scientific">Caulochytrium protostelioides</name>
    <dbReference type="NCBI Taxonomy" id="1555241"/>
    <lineage>
        <taxon>Eukaryota</taxon>
        <taxon>Fungi</taxon>
        <taxon>Fungi incertae sedis</taxon>
        <taxon>Chytridiomycota</taxon>
        <taxon>Chytridiomycota incertae sedis</taxon>
        <taxon>Chytridiomycetes</taxon>
        <taxon>Caulochytriales</taxon>
        <taxon>Caulochytriaceae</taxon>
        <taxon>Caulochytrium</taxon>
    </lineage>
</organism>
<reference evidence="2" key="3">
    <citation type="submission" date="2018-08" db="EMBL/GenBank/DDBJ databases">
        <title>Leveraging single-cell genomics to expand the Fungal Tree of Life.</title>
        <authorList>
            <consortium name="DOE Joint Genome Institute"/>
            <person name="Ahrendt S.R."/>
            <person name="Quandt C.A."/>
            <person name="Ciobanu D."/>
            <person name="Clum A."/>
            <person name="Salamov A."/>
            <person name="Andreopoulos B."/>
            <person name="Cheng J.-F."/>
            <person name="Woyke T."/>
            <person name="Pelin A."/>
            <person name="Henrissat B."/>
            <person name="Reynolds N."/>
            <person name="Benny G.L."/>
            <person name="Smith M.E."/>
            <person name="James T.Y."/>
            <person name="Grigoriev I.V."/>
        </authorList>
    </citation>
    <scope>NUCLEOTIDE SEQUENCE</scope>
    <source>
        <strain evidence="2">ATCC 52028</strain>
    </source>
</reference>
<reference evidence="4 5" key="1">
    <citation type="journal article" date="2018" name="Nat. Microbiol.">
        <title>Leveraging single-cell genomics to expand the fungal tree of life.</title>
        <authorList>
            <person name="Ahrendt S.R."/>
            <person name="Quandt C.A."/>
            <person name="Ciobanu D."/>
            <person name="Clum A."/>
            <person name="Salamov A."/>
            <person name="Andreopoulos B."/>
            <person name="Cheng J.F."/>
            <person name="Woyke T."/>
            <person name="Pelin A."/>
            <person name="Henrissat B."/>
            <person name="Reynolds N.K."/>
            <person name="Benny G.L."/>
            <person name="Smith M.E."/>
            <person name="James T.Y."/>
            <person name="Grigoriev I.V."/>
        </authorList>
    </citation>
    <scope>NUCLEOTIDE SEQUENCE [LARGE SCALE GENOMIC DNA]</scope>
    <source>
        <strain evidence="4 5">ATCC 52028</strain>
    </source>
</reference>
<feature type="signal peptide" evidence="1">
    <location>
        <begin position="1"/>
        <end position="18"/>
    </location>
</feature>
<dbReference type="GO" id="GO:0005199">
    <property type="term" value="F:structural constituent of cell wall"/>
    <property type="evidence" value="ECO:0007669"/>
    <property type="project" value="InterPro"/>
</dbReference>
<dbReference type="AlphaFoldDB" id="A0A4P9X402"/>
<comment type="similarity">
    <text evidence="1">Belongs to the fungal hydrophobin family.</text>
</comment>
<dbReference type="GO" id="GO:0009277">
    <property type="term" value="C:fungal-type cell wall"/>
    <property type="evidence" value="ECO:0007669"/>
    <property type="project" value="InterPro"/>
</dbReference>
<accession>A0A4P9X402</accession>
<comment type="subcellular location">
    <subcellularLocation>
        <location evidence="1">Secreted</location>
        <location evidence="1">Cell wall</location>
    </subcellularLocation>
</comment>
<evidence type="ECO:0000256" key="1">
    <source>
        <dbReference type="RuleBase" id="RU365009"/>
    </source>
</evidence>
<keyword evidence="5" id="KW-1185">Reference proteome</keyword>
<dbReference type="EMBL" id="ML010037">
    <property type="protein sequence ID" value="RKO96363.1"/>
    <property type="molecule type" value="Genomic_DNA"/>
</dbReference>
<evidence type="ECO:0000313" key="3">
    <source>
        <dbReference type="EMBL" id="RKO99764.1"/>
    </source>
</evidence>
<keyword evidence="1" id="KW-0134">Cell wall</keyword>
<protein>
    <recommendedName>
        <fullName evidence="1">Hydrophobin</fullName>
    </recommendedName>
</protein>
<proteinExistence type="inferred from homology"/>
<name>A0A4P9X402_9FUNG</name>
<keyword evidence="1" id="KW-1015">Disulfide bond</keyword>
<evidence type="ECO:0000313" key="2">
    <source>
        <dbReference type="EMBL" id="RKO96363.1"/>
    </source>
</evidence>
<dbReference type="OrthoDB" id="4225815at2759"/>
<dbReference type="Proteomes" id="UP000274922">
    <property type="component" value="Unassembled WGS sequence"/>
</dbReference>
<dbReference type="EMBL" id="ML014259">
    <property type="protein sequence ID" value="RKO99764.1"/>
    <property type="molecule type" value="Genomic_DNA"/>
</dbReference>
<dbReference type="Pfam" id="PF01185">
    <property type="entry name" value="Hydrophobin"/>
    <property type="match status" value="1"/>
</dbReference>
<reference evidence="3" key="2">
    <citation type="submission" date="2018-04" db="EMBL/GenBank/DDBJ databases">
        <title>Leveraging single-cell genomics to expand the Fungal Tree of Life.</title>
        <authorList>
            <consortium name="DOE Joint Genome Institute"/>
            <person name="Ahrendt S.R."/>
            <person name="Quandt C.A."/>
            <person name="Ciobanu D."/>
            <person name="Clum A."/>
            <person name="Salamov A."/>
            <person name="Andreopoulos B."/>
            <person name="Cheng J.-F."/>
            <person name="Woyke T."/>
            <person name="Pelin A."/>
            <person name="Henrissat B."/>
            <person name="Benny G.L."/>
            <person name="Smith M.E."/>
            <person name="James T.Y."/>
            <person name="Grigoriev I.V."/>
        </authorList>
    </citation>
    <scope>NUCLEOTIDE SEQUENCE</scope>
    <source>
        <strain evidence="3">ATCC 52028</strain>
    </source>
</reference>
<gene>
    <name evidence="2" type="ORF">CAUPRSCDRAFT_11946</name>
    <name evidence="3" type="ORF">CXG81DRAFT_20200</name>
</gene>
<feature type="chain" id="PRO_5033903519" description="Hydrophobin" evidence="1">
    <location>
        <begin position="19"/>
        <end position="131"/>
    </location>
</feature>
<dbReference type="CDD" id="cd23507">
    <property type="entry name" value="hydrophobin_I"/>
    <property type="match status" value="1"/>
</dbReference>
<keyword evidence="1" id="KW-0964">Secreted</keyword>
<dbReference type="Proteomes" id="UP000268535">
    <property type="component" value="Unassembled WGS sequence"/>
</dbReference>
<evidence type="ECO:0000313" key="4">
    <source>
        <dbReference type="Proteomes" id="UP000268535"/>
    </source>
</evidence>
<sequence>MLVKTLFLVAAGAATAMAQAPNEWKNQHGNHHDTVVHTKESMECGSHQKSYCCTQTVAPDAPGVGILGSILDNLFIGLECVPINLNILAVDSTSQCQSNVVCCSGSELDGGKMVMGCDAPRKGVPSKKTKL</sequence>
<evidence type="ECO:0000313" key="5">
    <source>
        <dbReference type="Proteomes" id="UP000274922"/>
    </source>
</evidence>